<dbReference type="PANTHER" id="PTHR34822">
    <property type="entry name" value="GRPB DOMAIN PROTEIN (AFU_ORTHOLOGUE AFUA_1G01530)"/>
    <property type="match status" value="1"/>
</dbReference>
<dbReference type="PANTHER" id="PTHR34822:SF1">
    <property type="entry name" value="GRPB FAMILY PROTEIN"/>
    <property type="match status" value="1"/>
</dbReference>
<dbReference type="Gene3D" id="3.30.460.10">
    <property type="entry name" value="Beta Polymerase, domain 2"/>
    <property type="match status" value="1"/>
</dbReference>
<gene>
    <name evidence="1" type="ORF">SDC9_159712</name>
</gene>
<name>A0A645FIY3_9ZZZZ</name>
<protein>
    <recommendedName>
        <fullName evidence="2">Dephospho-CoA kinase</fullName>
    </recommendedName>
</protein>
<evidence type="ECO:0000313" key="1">
    <source>
        <dbReference type="EMBL" id="MPN12394.1"/>
    </source>
</evidence>
<evidence type="ECO:0008006" key="2">
    <source>
        <dbReference type="Google" id="ProtNLM"/>
    </source>
</evidence>
<sequence length="116" mass="13756">MIGLKRGYVELQEYTDEWHKLYKVEERVLKNLTQDHFIDIQHIGSTSVEGLKAKPIIDILIGVRNFNDLEVIIEKLRHGGYIYRLNASTKERILFVKGSEEERTHHIHIVQWMDEE</sequence>
<dbReference type="SUPFAM" id="SSF81301">
    <property type="entry name" value="Nucleotidyltransferase"/>
    <property type="match status" value="1"/>
</dbReference>
<reference evidence="1" key="1">
    <citation type="submission" date="2019-08" db="EMBL/GenBank/DDBJ databases">
        <authorList>
            <person name="Kucharzyk K."/>
            <person name="Murdoch R.W."/>
            <person name="Higgins S."/>
            <person name="Loffler F."/>
        </authorList>
    </citation>
    <scope>NUCLEOTIDE SEQUENCE</scope>
</reference>
<dbReference type="EMBL" id="VSSQ01058734">
    <property type="protein sequence ID" value="MPN12394.1"/>
    <property type="molecule type" value="Genomic_DNA"/>
</dbReference>
<proteinExistence type="predicted"/>
<dbReference type="InterPro" id="IPR007344">
    <property type="entry name" value="GrpB/CoaE"/>
</dbReference>
<dbReference type="Pfam" id="PF04229">
    <property type="entry name" value="GrpB"/>
    <property type="match status" value="1"/>
</dbReference>
<comment type="caution">
    <text evidence="1">The sequence shown here is derived from an EMBL/GenBank/DDBJ whole genome shotgun (WGS) entry which is preliminary data.</text>
</comment>
<accession>A0A645FIY3</accession>
<organism evidence="1">
    <name type="scientific">bioreactor metagenome</name>
    <dbReference type="NCBI Taxonomy" id="1076179"/>
    <lineage>
        <taxon>unclassified sequences</taxon>
        <taxon>metagenomes</taxon>
        <taxon>ecological metagenomes</taxon>
    </lineage>
</organism>
<dbReference type="AlphaFoldDB" id="A0A645FIY3"/>
<dbReference type="InterPro" id="IPR043519">
    <property type="entry name" value="NT_sf"/>
</dbReference>